<evidence type="ECO:0000259" key="2">
    <source>
        <dbReference type="Pfam" id="PF13229"/>
    </source>
</evidence>
<dbReference type="InterPro" id="IPR006626">
    <property type="entry name" value="PbH1"/>
</dbReference>
<comment type="caution">
    <text evidence="3">The sequence shown here is derived from an EMBL/GenBank/DDBJ whole genome shotgun (WGS) entry which is preliminary data.</text>
</comment>
<evidence type="ECO:0000313" key="4">
    <source>
        <dbReference type="Proteomes" id="UP001155182"/>
    </source>
</evidence>
<dbReference type="Pfam" id="PF13229">
    <property type="entry name" value="Beta_helix"/>
    <property type="match status" value="1"/>
</dbReference>
<keyword evidence="4" id="KW-1185">Reference proteome</keyword>
<organism evidence="3 4">
    <name type="scientific">Solitalea agri</name>
    <dbReference type="NCBI Taxonomy" id="2953739"/>
    <lineage>
        <taxon>Bacteria</taxon>
        <taxon>Pseudomonadati</taxon>
        <taxon>Bacteroidota</taxon>
        <taxon>Sphingobacteriia</taxon>
        <taxon>Sphingobacteriales</taxon>
        <taxon>Sphingobacteriaceae</taxon>
        <taxon>Solitalea</taxon>
    </lineage>
</organism>
<reference evidence="3" key="1">
    <citation type="submission" date="2022-06" db="EMBL/GenBank/DDBJ databases">
        <title>Solitalea sp. MAHUQ-68 isolated from rhizospheric soil.</title>
        <authorList>
            <person name="Huq M.A."/>
        </authorList>
    </citation>
    <scope>NUCLEOTIDE SEQUENCE</scope>
    <source>
        <strain evidence="3">MAHUQ-68</strain>
    </source>
</reference>
<proteinExistence type="predicted"/>
<dbReference type="InterPro" id="IPR039448">
    <property type="entry name" value="Beta_helix"/>
</dbReference>
<feature type="domain" description="Right handed beta helix" evidence="2">
    <location>
        <begin position="388"/>
        <end position="543"/>
    </location>
</feature>
<dbReference type="InterPro" id="IPR011050">
    <property type="entry name" value="Pectin_lyase_fold/virulence"/>
</dbReference>
<dbReference type="Proteomes" id="UP001155182">
    <property type="component" value="Unassembled WGS sequence"/>
</dbReference>
<dbReference type="SMART" id="SM00710">
    <property type="entry name" value="PbH1"/>
    <property type="match status" value="7"/>
</dbReference>
<gene>
    <name evidence="3" type="ORF">NF867_09620</name>
</gene>
<feature type="region of interest" description="Disordered" evidence="1">
    <location>
        <begin position="1"/>
        <end position="22"/>
    </location>
</feature>
<evidence type="ECO:0000256" key="1">
    <source>
        <dbReference type="SAM" id="MobiDB-lite"/>
    </source>
</evidence>
<name>A0A9X2JC36_9SPHI</name>
<dbReference type="InterPro" id="IPR012334">
    <property type="entry name" value="Pectin_lyas_fold"/>
</dbReference>
<protein>
    <submittedName>
        <fullName evidence="3">Right-handed parallel beta-helix repeat-containing protein</fullName>
    </submittedName>
</protein>
<dbReference type="EMBL" id="JAMWYS010000032">
    <property type="protein sequence ID" value="MCO4293122.1"/>
    <property type="molecule type" value="Genomic_DNA"/>
</dbReference>
<dbReference type="PANTHER" id="PTHR36453">
    <property type="entry name" value="SECRETED PROTEIN-RELATED"/>
    <property type="match status" value="1"/>
</dbReference>
<sequence length="688" mass="77836">MNGNDKWSGRIKTPNASKSDGPLATIEQAKENIKKLGSVQDANDTIYVHLEAGYYDLLNTLVFTPEDVGNKYIVFQAEYGEEAVISGGKKINFSPKLSEKVQEIVLKDMPFFEQLYLNGRMLQRAREPNEGFFYVQYLREDTLQPGRQKSFAPTLSQYYLKSVKLDKSIIQSLSKISENDMQMVLITFLYKWMDKKVYFNKVDPLNGQVVTQPSSGMKDFVQGSKGVQFYMENSRVFLDAPGEWFWDAQANKLYCRLEGRIAKKIIDLRAPILETLVSLQGKDLSHKVKNITFRNIVFEYSAHQTPKDGLMAQQTSPFINAAVMANYADNIIFDKCEFRNINANAIWFKTACSSSKIVNSYFHELGAGAIKIGDYKSQPPELITKNIVVHNNIISGGNKLIYSVPAIAIYLASDNRLTNNQISNFKYTGISNGFTWGATPTPNKNNYIGYNYIDHLGWGIMDDMGGIYSVGSSENSILEYNVIHDIYCYRYGAYGIYLDQGSAGLTIRNNIVYNCESAGLICGHAKRCIITNNVFSFNKTVQLFFGYAKDEEARGLKFVNNIICWDKGRLYHGNMLTTNFESDNNCYWAYGIMDGKIFNGTNIEFWRKKSRKDLNSIVKDPVFMDSKNGDFSFRSTSITALIGFVPINVDNIGVKAARPDWIDKIDLTEGVKSKFKKSVANKSIYNSN</sequence>
<dbReference type="RefSeq" id="WP_252587625.1">
    <property type="nucleotide sequence ID" value="NZ_JAMWYS010000032.1"/>
</dbReference>
<dbReference type="AlphaFoldDB" id="A0A9X2JC36"/>
<evidence type="ECO:0000313" key="3">
    <source>
        <dbReference type="EMBL" id="MCO4293122.1"/>
    </source>
</evidence>
<dbReference type="PANTHER" id="PTHR36453:SF1">
    <property type="entry name" value="RIGHT HANDED BETA HELIX DOMAIN-CONTAINING PROTEIN"/>
    <property type="match status" value="1"/>
</dbReference>
<dbReference type="Gene3D" id="2.160.20.10">
    <property type="entry name" value="Single-stranded right-handed beta-helix, Pectin lyase-like"/>
    <property type="match status" value="2"/>
</dbReference>
<accession>A0A9X2JC36</accession>
<dbReference type="SUPFAM" id="SSF51126">
    <property type="entry name" value="Pectin lyase-like"/>
    <property type="match status" value="1"/>
</dbReference>